<evidence type="ECO:0000313" key="2">
    <source>
        <dbReference type="Proteomes" id="UP000028582"/>
    </source>
</evidence>
<name>A0A081AYG5_PHYNI</name>
<evidence type="ECO:0000313" key="1">
    <source>
        <dbReference type="EMBL" id="ETO83926.1"/>
    </source>
</evidence>
<organism evidence="1 2">
    <name type="scientific">Phytophthora nicotianae P1976</name>
    <dbReference type="NCBI Taxonomy" id="1317066"/>
    <lineage>
        <taxon>Eukaryota</taxon>
        <taxon>Sar</taxon>
        <taxon>Stramenopiles</taxon>
        <taxon>Oomycota</taxon>
        <taxon>Peronosporomycetes</taxon>
        <taxon>Peronosporales</taxon>
        <taxon>Peronosporaceae</taxon>
        <taxon>Phytophthora</taxon>
    </lineage>
</organism>
<protein>
    <submittedName>
        <fullName evidence="1">Uncharacterized protein</fullName>
    </submittedName>
</protein>
<gene>
    <name evidence="1" type="ORF">F444_02122</name>
</gene>
<dbReference type="EMBL" id="ANJA01000393">
    <property type="protein sequence ID" value="ETO83926.1"/>
    <property type="molecule type" value="Genomic_DNA"/>
</dbReference>
<comment type="caution">
    <text evidence="1">The sequence shown here is derived from an EMBL/GenBank/DDBJ whole genome shotgun (WGS) entry which is preliminary data.</text>
</comment>
<proteinExistence type="predicted"/>
<sequence>MYKEFKVDFTRAQALKILQGKPVRLSADQIGKGHSHNFHPENYKKLMKVRQAHKGLTLSMTHVGEPELAVPARAGLKALTGVGMEQDTEGGRLTLKDVRQGASRACTYAKKRGIVTDVVDAEGSVGDTVSDYIQRVEAFASDKNEFGAERSEAQMNSVLELKCRLYESSREGLLKKILH</sequence>
<dbReference type="Proteomes" id="UP000028582">
    <property type="component" value="Unassembled WGS sequence"/>
</dbReference>
<reference evidence="1 2" key="1">
    <citation type="submission" date="2013-11" db="EMBL/GenBank/DDBJ databases">
        <title>The Genome Sequence of Phytophthora parasitica P1976.</title>
        <authorList>
            <consortium name="The Broad Institute Genomics Platform"/>
            <person name="Russ C."/>
            <person name="Tyler B."/>
            <person name="Panabieres F."/>
            <person name="Shan W."/>
            <person name="Tripathy S."/>
            <person name="Grunwald N."/>
            <person name="Machado M."/>
            <person name="Johnson C.S."/>
            <person name="Walker B."/>
            <person name="Young S."/>
            <person name="Zeng Q."/>
            <person name="Gargeya S."/>
            <person name="Fitzgerald M."/>
            <person name="Haas B."/>
            <person name="Abouelleil A."/>
            <person name="Allen A.W."/>
            <person name="Alvarado L."/>
            <person name="Arachchi H.M."/>
            <person name="Berlin A.M."/>
            <person name="Chapman S.B."/>
            <person name="Gainer-Dewar J."/>
            <person name="Goldberg J."/>
            <person name="Griggs A."/>
            <person name="Gujja S."/>
            <person name="Hansen M."/>
            <person name="Howarth C."/>
            <person name="Imamovic A."/>
            <person name="Ireland A."/>
            <person name="Larimer J."/>
            <person name="McCowan C."/>
            <person name="Murphy C."/>
            <person name="Pearson M."/>
            <person name="Poon T.W."/>
            <person name="Priest M."/>
            <person name="Roberts A."/>
            <person name="Saif S."/>
            <person name="Shea T."/>
            <person name="Sisk P."/>
            <person name="Sykes S."/>
            <person name="Wortman J."/>
            <person name="Nusbaum C."/>
            <person name="Birren B."/>
        </authorList>
    </citation>
    <scope>NUCLEOTIDE SEQUENCE [LARGE SCALE GENOMIC DNA]</scope>
    <source>
        <strain evidence="1 2">P1976</strain>
    </source>
</reference>
<dbReference type="AlphaFoldDB" id="A0A081AYG5"/>
<dbReference type="OrthoDB" id="121525at2759"/>
<accession>A0A081AYG5</accession>